<geneLocation type="plasmid" evidence="1 2">
    <name>pNXO2</name>
</geneLocation>
<accession>A0A0F7JVJ4</accession>
<dbReference type="AlphaFoldDB" id="A0A0F7JVJ4"/>
<dbReference type="Proteomes" id="UP000018851">
    <property type="component" value="Plasmid pNXO2"/>
</dbReference>
<dbReference type="KEGG" id="ssan:NX02_p0310"/>
<gene>
    <name evidence="1" type="ORF">NX02_p0310</name>
</gene>
<dbReference type="EMBL" id="CP011450">
    <property type="protein sequence ID" value="AKH18703.1"/>
    <property type="molecule type" value="Genomic_DNA"/>
</dbReference>
<organism evidence="1 2">
    <name type="scientific">Sphingomonas sanxanigenens DSM 19645 = NX02</name>
    <dbReference type="NCBI Taxonomy" id="1123269"/>
    <lineage>
        <taxon>Bacteria</taxon>
        <taxon>Pseudomonadati</taxon>
        <taxon>Pseudomonadota</taxon>
        <taxon>Alphaproteobacteria</taxon>
        <taxon>Sphingomonadales</taxon>
        <taxon>Sphingomonadaceae</taxon>
        <taxon>Sphingomonas</taxon>
    </lineage>
</organism>
<name>A0A0F7JVJ4_9SPHN</name>
<evidence type="ECO:0000313" key="2">
    <source>
        <dbReference type="Proteomes" id="UP000018851"/>
    </source>
</evidence>
<protein>
    <submittedName>
        <fullName evidence="1">Uncharacterized protein</fullName>
    </submittedName>
</protein>
<keyword evidence="1" id="KW-0614">Plasmid</keyword>
<reference evidence="1 2" key="1">
    <citation type="submission" date="2015-05" db="EMBL/GenBank/DDBJ databases">
        <title>Plasmid of Sphingomonas sanxanigenens NX02.</title>
        <authorList>
            <person name="Huang H."/>
            <person name="Ma T."/>
        </authorList>
    </citation>
    <scope>NUCLEOTIDE SEQUENCE [LARGE SCALE GENOMIC DNA]</scope>
    <source>
        <strain evidence="1 2">NX02</strain>
        <plasmid evidence="2">Plasmid pNXO2</plasmid>
    </source>
</reference>
<sequence length="118" mass="12797">MWKSSGARSGTMTANLSTGATYAGPFFQITSETTIEELGPLWTGWGNRWRWRGWAYWGPTQSTLTHYSGRVLANLGGPDGQMRCHFRLMRPGAGMAGGGQGRCQLPSGTIIDATFPPT</sequence>
<proteinExistence type="predicted"/>
<keyword evidence="2" id="KW-1185">Reference proteome</keyword>
<evidence type="ECO:0000313" key="1">
    <source>
        <dbReference type="EMBL" id="AKH18703.1"/>
    </source>
</evidence>